<gene>
    <name evidence="2" type="ORF">PL8927_780126</name>
</gene>
<evidence type="ECO:0000313" key="3">
    <source>
        <dbReference type="Proteomes" id="UP000184550"/>
    </source>
</evidence>
<organism evidence="2 3">
    <name type="scientific">Planktothrix serta PCC 8927</name>
    <dbReference type="NCBI Taxonomy" id="671068"/>
    <lineage>
        <taxon>Bacteria</taxon>
        <taxon>Bacillati</taxon>
        <taxon>Cyanobacteriota</taxon>
        <taxon>Cyanophyceae</taxon>
        <taxon>Oscillatoriophycideae</taxon>
        <taxon>Oscillatoriales</taxon>
        <taxon>Microcoleaceae</taxon>
        <taxon>Planktothrix</taxon>
    </lineage>
</organism>
<keyword evidence="1" id="KW-1133">Transmembrane helix</keyword>
<dbReference type="RefSeq" id="WP_156093281.1">
    <property type="nucleotide sequence ID" value="NZ_LR734879.1"/>
</dbReference>
<dbReference type="Proteomes" id="UP000184550">
    <property type="component" value="Unassembled WGS sequence"/>
</dbReference>
<comment type="caution">
    <text evidence="2">The sequence shown here is derived from an EMBL/GenBank/DDBJ whole genome shotgun (WGS) entry which is preliminary data.</text>
</comment>
<sequence>MKRLYYVGLFTAIMIFLSVLPGIVYQIFFSSKSEIPAQLDSPHHAVSPQV</sequence>
<keyword evidence="1" id="KW-0812">Transmembrane</keyword>
<feature type="transmembrane region" description="Helical" evidence="1">
    <location>
        <begin position="6"/>
        <end position="28"/>
    </location>
</feature>
<evidence type="ECO:0000256" key="1">
    <source>
        <dbReference type="SAM" id="Phobius"/>
    </source>
</evidence>
<accession>A0A7Z9C1C1</accession>
<name>A0A7Z9C1C1_9CYAN</name>
<dbReference type="EMBL" id="CZCU02000155">
    <property type="protein sequence ID" value="VXD23484.1"/>
    <property type="molecule type" value="Genomic_DNA"/>
</dbReference>
<reference evidence="2" key="1">
    <citation type="submission" date="2019-10" db="EMBL/GenBank/DDBJ databases">
        <authorList>
            <consortium name="Genoscope - CEA"/>
            <person name="William W."/>
        </authorList>
    </citation>
    <scope>NUCLEOTIDE SEQUENCE [LARGE SCALE GENOMIC DNA]</scope>
    <source>
        <strain evidence="2">BBR_PRJEB10992</strain>
    </source>
</reference>
<keyword evidence="3" id="KW-1185">Reference proteome</keyword>
<evidence type="ECO:0000313" key="2">
    <source>
        <dbReference type="EMBL" id="VXD23484.1"/>
    </source>
</evidence>
<proteinExistence type="predicted"/>
<keyword evidence="1" id="KW-0472">Membrane</keyword>
<protein>
    <submittedName>
        <fullName evidence="2">Uncharacterized protein</fullName>
    </submittedName>
</protein>
<dbReference type="AlphaFoldDB" id="A0A7Z9C1C1"/>